<protein>
    <recommendedName>
        <fullName evidence="3">YtxH-like protein</fullName>
    </recommendedName>
</protein>
<name>A0ABW5IJV7_9BACT</name>
<organism evidence="1 2">
    <name type="scientific">Pontibacter locisalis</name>
    <dbReference type="NCBI Taxonomy" id="1719035"/>
    <lineage>
        <taxon>Bacteria</taxon>
        <taxon>Pseudomonadati</taxon>
        <taxon>Bacteroidota</taxon>
        <taxon>Cytophagia</taxon>
        <taxon>Cytophagales</taxon>
        <taxon>Hymenobacteraceae</taxon>
        <taxon>Pontibacter</taxon>
    </lineage>
</organism>
<dbReference type="RefSeq" id="WP_377505449.1">
    <property type="nucleotide sequence ID" value="NZ_JBHULU010000012.1"/>
</dbReference>
<keyword evidence="2" id="KW-1185">Reference proteome</keyword>
<evidence type="ECO:0000313" key="2">
    <source>
        <dbReference type="Proteomes" id="UP001597544"/>
    </source>
</evidence>
<dbReference type="Proteomes" id="UP001597544">
    <property type="component" value="Unassembled WGS sequence"/>
</dbReference>
<evidence type="ECO:0000313" key="1">
    <source>
        <dbReference type="EMBL" id="MFD2513922.1"/>
    </source>
</evidence>
<comment type="caution">
    <text evidence="1">The sequence shown here is derived from an EMBL/GenBank/DDBJ whole genome shotgun (WGS) entry which is preliminary data.</text>
</comment>
<gene>
    <name evidence="1" type="ORF">ACFSRY_08605</name>
</gene>
<dbReference type="EMBL" id="JBHULU010000012">
    <property type="protein sequence ID" value="MFD2513922.1"/>
    <property type="molecule type" value="Genomic_DNA"/>
</dbReference>
<reference evidence="2" key="1">
    <citation type="journal article" date="2019" name="Int. J. Syst. Evol. Microbiol.">
        <title>The Global Catalogue of Microorganisms (GCM) 10K type strain sequencing project: providing services to taxonomists for standard genome sequencing and annotation.</title>
        <authorList>
            <consortium name="The Broad Institute Genomics Platform"/>
            <consortium name="The Broad Institute Genome Sequencing Center for Infectious Disease"/>
            <person name="Wu L."/>
            <person name="Ma J."/>
        </authorList>
    </citation>
    <scope>NUCLEOTIDE SEQUENCE [LARGE SCALE GENOMIC DNA]</scope>
    <source>
        <strain evidence="2">KCTC 42498</strain>
    </source>
</reference>
<proteinExistence type="predicted"/>
<accession>A0ABW5IJV7</accession>
<evidence type="ECO:0008006" key="3">
    <source>
        <dbReference type="Google" id="ProtNLM"/>
    </source>
</evidence>
<sequence length="191" mass="21890">MSELINPLYENEREFLERQKNEYKNALMGDVDHLKTQGQDIGKKVAMAGGVLVAGLLLKRMFSGGDKKKDKKEKRVKKAKKIEYHSIPVTAEMADYDSYVHEQEDDYTFSSERMPHAKHESKTKKEVKSFLKSDFTKMISSQLMTLLLMYVSKKVEEHLNTVSENNDIAAAPVQVDIVETEEYIVPKEDAI</sequence>